<proteinExistence type="predicted"/>
<organism evidence="2 3">
    <name type="scientific">Ascaris lumbricoides</name>
    <name type="common">Giant roundworm</name>
    <dbReference type="NCBI Taxonomy" id="6252"/>
    <lineage>
        <taxon>Eukaryota</taxon>
        <taxon>Metazoa</taxon>
        <taxon>Ecdysozoa</taxon>
        <taxon>Nematoda</taxon>
        <taxon>Chromadorea</taxon>
        <taxon>Rhabditida</taxon>
        <taxon>Spirurina</taxon>
        <taxon>Ascaridomorpha</taxon>
        <taxon>Ascaridoidea</taxon>
        <taxon>Ascarididae</taxon>
        <taxon>Ascaris</taxon>
    </lineage>
</organism>
<dbReference type="AlphaFoldDB" id="A0A0M3HXJ2"/>
<sequence>MKLNASTAAHPREETIATKRHNSIPTRGMNMERKISTLSVRTKQMNEGGPHLKQTEDVGGGATHKVKQDEQVNNEAADKAVNGNYELAEVEEDLTSLSSNSSGSNSSSNLSTPEPRTEMKKSGSNSRSSSNSSSSSTRSISSNSHSRRRSNSSVGTAADKPFYTSTNSSSSSSGSFRLDATPPSRLSTSSDCLDMRKPNTSDGSPIPDIEPSLALTRNDSLESLRSNASSMHKEERSVFEEIIERARRLGDT</sequence>
<evidence type="ECO:0000313" key="3">
    <source>
        <dbReference type="WBParaSite" id="ALUE_0000805401-mRNA-1"/>
    </source>
</evidence>
<feature type="compositionally biased region" description="Low complexity" evidence="1">
    <location>
        <begin position="164"/>
        <end position="175"/>
    </location>
</feature>
<feature type="compositionally biased region" description="Low complexity" evidence="1">
    <location>
        <begin position="95"/>
        <end position="112"/>
    </location>
</feature>
<feature type="compositionally biased region" description="Polar residues" evidence="1">
    <location>
        <begin position="36"/>
        <end position="45"/>
    </location>
</feature>
<accession>A0A0M3HXJ2</accession>
<reference evidence="3" key="1">
    <citation type="submission" date="2017-02" db="UniProtKB">
        <authorList>
            <consortium name="WormBaseParasite"/>
        </authorList>
    </citation>
    <scope>IDENTIFICATION</scope>
</reference>
<evidence type="ECO:0000313" key="2">
    <source>
        <dbReference type="Proteomes" id="UP000036681"/>
    </source>
</evidence>
<feature type="region of interest" description="Disordered" evidence="1">
    <location>
        <begin position="1"/>
        <end position="217"/>
    </location>
</feature>
<dbReference type="WBParaSite" id="ALUE_0000805401-mRNA-1">
    <property type="protein sequence ID" value="ALUE_0000805401-mRNA-1"/>
    <property type="gene ID" value="ALUE_0000805401"/>
</dbReference>
<name>A0A0M3HXJ2_ASCLU</name>
<dbReference type="Proteomes" id="UP000036681">
    <property type="component" value="Unplaced"/>
</dbReference>
<evidence type="ECO:0000256" key="1">
    <source>
        <dbReference type="SAM" id="MobiDB-lite"/>
    </source>
</evidence>
<feature type="compositionally biased region" description="Low complexity" evidence="1">
    <location>
        <begin position="122"/>
        <end position="144"/>
    </location>
</feature>
<keyword evidence="2" id="KW-1185">Reference proteome</keyword>
<protein>
    <submittedName>
        <fullName evidence="3">VASP_tetra domain-containing protein</fullName>
    </submittedName>
</protein>